<protein>
    <recommendedName>
        <fullName evidence="2">Reverse transcriptase domain-containing protein</fullName>
    </recommendedName>
</protein>
<accession>A0A8D8UVU5</accession>
<dbReference type="PANTHER" id="PTHR47027:SF20">
    <property type="entry name" value="REVERSE TRANSCRIPTASE-LIKE PROTEIN WITH RNA-DIRECTED DNA POLYMERASE DOMAIN"/>
    <property type="match status" value="1"/>
</dbReference>
<organism evidence="1">
    <name type="scientific">Cacopsylla melanoneura</name>
    <dbReference type="NCBI Taxonomy" id="428564"/>
    <lineage>
        <taxon>Eukaryota</taxon>
        <taxon>Metazoa</taxon>
        <taxon>Ecdysozoa</taxon>
        <taxon>Arthropoda</taxon>
        <taxon>Hexapoda</taxon>
        <taxon>Insecta</taxon>
        <taxon>Pterygota</taxon>
        <taxon>Neoptera</taxon>
        <taxon>Paraneoptera</taxon>
        <taxon>Hemiptera</taxon>
        <taxon>Sternorrhyncha</taxon>
        <taxon>Psylloidea</taxon>
        <taxon>Psyllidae</taxon>
        <taxon>Psyllinae</taxon>
        <taxon>Cacopsylla</taxon>
    </lineage>
</organism>
<reference evidence="1" key="1">
    <citation type="submission" date="2021-05" db="EMBL/GenBank/DDBJ databases">
        <authorList>
            <person name="Alioto T."/>
            <person name="Alioto T."/>
            <person name="Gomez Garrido J."/>
        </authorList>
    </citation>
    <scope>NUCLEOTIDE SEQUENCE</scope>
</reference>
<proteinExistence type="predicted"/>
<evidence type="ECO:0008006" key="2">
    <source>
        <dbReference type="Google" id="ProtNLM"/>
    </source>
</evidence>
<evidence type="ECO:0000313" key="1">
    <source>
        <dbReference type="EMBL" id="CAG6711975.1"/>
    </source>
</evidence>
<dbReference type="PANTHER" id="PTHR47027">
    <property type="entry name" value="REVERSE TRANSCRIPTASE DOMAIN-CONTAINING PROTEIN"/>
    <property type="match status" value="1"/>
</dbReference>
<dbReference type="EMBL" id="HBUF01348804">
    <property type="protein sequence ID" value="CAG6711975.1"/>
    <property type="molecule type" value="Transcribed_RNA"/>
</dbReference>
<sequence>MPNFPRIHKQHIALYGTTREEVQQQIEAWTRNARQYGLIFSQEKSEVLILNRLEDIGGQINMDGVNLENTDNFKYLGSTLSKNGEIDVEITKRIEIGGKFYHVVRDLIWNKKVPQKCKKVLYNTYYIPILTYGSETWTMRKKDINRMQAAEMKFLRSIAGKTRRDRVRNTDIRRTLKIECLEETMRNRRLRWFGHMKRMSSERLPRKMYEMEMEGVRPRGRPRYRYRDTIKSDVERKGENLSSIENEETFDNKSLVERLCTSTRSRGWNAYGYVCYVQNVQLYTLRRKMENDIIVNLLKSSTMVKTTSFGICQTSSKLE</sequence>
<dbReference type="AlphaFoldDB" id="A0A8D8UVU5"/>
<name>A0A8D8UVU5_9HEMI</name>